<dbReference type="Proteomes" id="UP001140949">
    <property type="component" value="Unassembled WGS sequence"/>
</dbReference>
<comment type="caution">
    <text evidence="2">The sequence shown here is derived from an EMBL/GenBank/DDBJ whole genome shotgun (WGS) entry which is preliminary data.</text>
</comment>
<protein>
    <submittedName>
        <fullName evidence="2">Uncharacterized protein</fullName>
    </submittedName>
</protein>
<proteinExistence type="predicted"/>
<feature type="transmembrane region" description="Helical" evidence="1">
    <location>
        <begin position="22"/>
        <end position="42"/>
    </location>
</feature>
<keyword evidence="1" id="KW-0472">Membrane</keyword>
<reference evidence="2" key="1">
    <citation type="journal article" date="2023" name="GigaByte">
        <title>Genome assembly of the bearded iris, Iris pallida Lam.</title>
        <authorList>
            <person name="Bruccoleri R.E."/>
            <person name="Oakeley E.J."/>
            <person name="Faust A.M.E."/>
            <person name="Altorfer M."/>
            <person name="Dessus-Babus S."/>
            <person name="Burckhardt D."/>
            <person name="Oertli M."/>
            <person name="Naumann U."/>
            <person name="Petersen F."/>
            <person name="Wong J."/>
        </authorList>
    </citation>
    <scope>NUCLEOTIDE SEQUENCE</scope>
    <source>
        <strain evidence="2">GSM-AAB239-AS_SAM_17_03QT</strain>
    </source>
</reference>
<dbReference type="EMBL" id="JANAVB010041219">
    <property type="protein sequence ID" value="KAJ6796882.1"/>
    <property type="molecule type" value="Genomic_DNA"/>
</dbReference>
<keyword evidence="1" id="KW-0812">Transmembrane</keyword>
<accession>A0AAX6DYL7</accession>
<name>A0AAX6DYL7_IRIPA</name>
<evidence type="ECO:0000313" key="3">
    <source>
        <dbReference type="Proteomes" id="UP001140949"/>
    </source>
</evidence>
<organism evidence="2 3">
    <name type="scientific">Iris pallida</name>
    <name type="common">Sweet iris</name>
    <dbReference type="NCBI Taxonomy" id="29817"/>
    <lineage>
        <taxon>Eukaryota</taxon>
        <taxon>Viridiplantae</taxon>
        <taxon>Streptophyta</taxon>
        <taxon>Embryophyta</taxon>
        <taxon>Tracheophyta</taxon>
        <taxon>Spermatophyta</taxon>
        <taxon>Magnoliopsida</taxon>
        <taxon>Liliopsida</taxon>
        <taxon>Asparagales</taxon>
        <taxon>Iridaceae</taxon>
        <taxon>Iridoideae</taxon>
        <taxon>Irideae</taxon>
        <taxon>Iris</taxon>
    </lineage>
</organism>
<evidence type="ECO:0000313" key="2">
    <source>
        <dbReference type="EMBL" id="KAJ6796882.1"/>
    </source>
</evidence>
<reference evidence="2" key="2">
    <citation type="submission" date="2023-04" db="EMBL/GenBank/DDBJ databases">
        <authorList>
            <person name="Bruccoleri R.E."/>
            <person name="Oakeley E.J."/>
            <person name="Faust A.-M."/>
            <person name="Dessus-Babus S."/>
            <person name="Altorfer M."/>
            <person name="Burckhardt D."/>
            <person name="Oertli M."/>
            <person name="Naumann U."/>
            <person name="Petersen F."/>
            <person name="Wong J."/>
        </authorList>
    </citation>
    <scope>NUCLEOTIDE SEQUENCE</scope>
    <source>
        <strain evidence="2">GSM-AAB239-AS_SAM_17_03QT</strain>
        <tissue evidence="2">Leaf</tissue>
    </source>
</reference>
<sequence length="67" mass="8008">MGFPDISESSVDWELISGGLEIFWWIYLQDYFWVGIIAGFLWRISQFWVCPEIEEVLPKFLQKTIFS</sequence>
<evidence type="ECO:0000256" key="1">
    <source>
        <dbReference type="SAM" id="Phobius"/>
    </source>
</evidence>
<dbReference type="AlphaFoldDB" id="A0AAX6DYL7"/>
<keyword evidence="1" id="KW-1133">Transmembrane helix</keyword>
<keyword evidence="3" id="KW-1185">Reference proteome</keyword>
<gene>
    <name evidence="2" type="ORF">M6B38_220735</name>
</gene>